<dbReference type="AlphaFoldDB" id="A0A5V1PMC2"/>
<reference evidence="2" key="1">
    <citation type="submission" date="2018-07" db="EMBL/GenBank/DDBJ databases">
        <authorList>
            <consortium name="PulseNet: The National Subtyping Network for Foodborne Disease Surveillance"/>
            <person name="Tarr C.L."/>
            <person name="Trees E."/>
            <person name="Katz L.S."/>
            <person name="Carleton-Romer H.A."/>
            <person name="Stroika S."/>
            <person name="Kucerova Z."/>
            <person name="Roache K.F."/>
            <person name="Sabol A.L."/>
            <person name="Besser J."/>
            <person name="Gerner-Smidt P."/>
        </authorList>
    </citation>
    <scope>NUCLEOTIDE SEQUENCE</scope>
    <source>
        <strain evidence="2">PNUSAS018280</strain>
    </source>
</reference>
<dbReference type="NCBIfam" id="NF047595">
    <property type="entry name" value="IS66_ISRel24_TnpA"/>
    <property type="match status" value="1"/>
</dbReference>
<dbReference type="GO" id="GO:0004803">
    <property type="term" value="F:transposase activity"/>
    <property type="evidence" value="ECO:0007669"/>
    <property type="project" value="InterPro"/>
</dbReference>
<accession>A0A5V1PMC2</accession>
<protein>
    <submittedName>
        <fullName evidence="2">Transposase</fullName>
    </submittedName>
</protein>
<evidence type="ECO:0000256" key="1">
    <source>
        <dbReference type="ARBA" id="ARBA00009964"/>
    </source>
</evidence>
<comment type="caution">
    <text evidence="2">The sequence shown here is derived from an EMBL/GenBank/DDBJ whole genome shotgun (WGS) entry which is preliminary data.</text>
</comment>
<dbReference type="GO" id="GO:0003677">
    <property type="term" value="F:DNA binding"/>
    <property type="evidence" value="ECO:0007669"/>
    <property type="project" value="InterPro"/>
</dbReference>
<dbReference type="Pfam" id="PF01527">
    <property type="entry name" value="HTH_Tnp_1"/>
    <property type="match status" value="1"/>
</dbReference>
<sequence length="202" mass="22708">MNNRAWINEALHLRFDKKVQGKQISKRINIPRTTLQSLFRRFARSGLNWPVSAHISSEQLERLLYPGKNQQYEPAPASELPEKRRRPNFSTEFKLHLVELSMQPDTNVARLAREHGINDNLLFNWCHQYKHGKLNRTDNLPAELLPVSIVPPPAAPSPLTAPLPADVLCCEVALPGGTVKLHGAVTPALLRVLLNELKGGSR</sequence>
<gene>
    <name evidence="2" type="ORF">CI531_22520</name>
</gene>
<dbReference type="NCBIfam" id="NF038385">
    <property type="entry name" value="IS66_access_TnpA"/>
    <property type="match status" value="1"/>
</dbReference>
<dbReference type="EMBL" id="AAGYBI010000057">
    <property type="protein sequence ID" value="EBT2271246.1"/>
    <property type="molecule type" value="Genomic_DNA"/>
</dbReference>
<proteinExistence type="inferred from homology"/>
<comment type="similarity">
    <text evidence="1">Belongs to the transposase 8 family.</text>
</comment>
<dbReference type="SUPFAM" id="SSF46689">
    <property type="entry name" value="Homeodomain-like"/>
    <property type="match status" value="1"/>
</dbReference>
<dbReference type="InterPro" id="IPR002514">
    <property type="entry name" value="Transposase_8"/>
</dbReference>
<dbReference type="InterPro" id="IPR009057">
    <property type="entry name" value="Homeodomain-like_sf"/>
</dbReference>
<dbReference type="GO" id="GO:0006313">
    <property type="term" value="P:DNA transposition"/>
    <property type="evidence" value="ECO:0007669"/>
    <property type="project" value="InterPro"/>
</dbReference>
<name>A0A5V1PMC2_SALER</name>
<organism evidence="2">
    <name type="scientific">Salmonella enterica</name>
    <name type="common">Salmonella choleraesuis</name>
    <dbReference type="NCBI Taxonomy" id="28901"/>
    <lineage>
        <taxon>Bacteria</taxon>
        <taxon>Pseudomonadati</taxon>
        <taxon>Pseudomonadota</taxon>
        <taxon>Gammaproteobacteria</taxon>
        <taxon>Enterobacterales</taxon>
        <taxon>Enterobacteriaceae</taxon>
        <taxon>Salmonella</taxon>
    </lineage>
</organism>
<evidence type="ECO:0000313" key="2">
    <source>
        <dbReference type="EMBL" id="EBT2271246.1"/>
    </source>
</evidence>